<name>A0A8B9YM81_BOSMU</name>
<dbReference type="Gene3D" id="3.60.10.10">
    <property type="entry name" value="Endonuclease/exonuclease/phosphatase"/>
    <property type="match status" value="1"/>
</dbReference>
<dbReference type="GeneTree" id="ENSGT00390000018141"/>
<reference evidence="2" key="2">
    <citation type="submission" date="2025-08" db="UniProtKB">
        <authorList>
            <consortium name="Ensembl"/>
        </authorList>
    </citation>
    <scope>IDENTIFICATION</scope>
</reference>
<dbReference type="AlphaFoldDB" id="A0A8B9YM81"/>
<keyword evidence="3" id="KW-1185">Reference proteome</keyword>
<feature type="domain" description="Endonuclease/exonuclease/phosphatase" evidence="1">
    <location>
        <begin position="7"/>
        <end position="223"/>
    </location>
</feature>
<evidence type="ECO:0000313" key="3">
    <source>
        <dbReference type="Proteomes" id="UP000694520"/>
    </source>
</evidence>
<evidence type="ECO:0000259" key="1">
    <source>
        <dbReference type="Pfam" id="PF03372"/>
    </source>
</evidence>
<dbReference type="InterPro" id="IPR027124">
    <property type="entry name" value="Swc5/CFDP1/2"/>
</dbReference>
<dbReference type="Ensembl" id="ENSBGRT00000040998.1">
    <property type="protein sequence ID" value="ENSBGRP00000035451.1"/>
    <property type="gene ID" value="ENSBGRG00000022215.1"/>
</dbReference>
<dbReference type="Proteomes" id="UP000694520">
    <property type="component" value="Chromosome X"/>
</dbReference>
<dbReference type="PANTHER" id="PTHR23227:SF85">
    <property type="entry name" value="CRANIOFACIAL DEVELOPMENT PROTEIN 2"/>
    <property type="match status" value="1"/>
</dbReference>
<protein>
    <recommendedName>
        <fullName evidence="1">Endonuclease/exonuclease/phosphatase domain-containing protein</fullName>
    </recommendedName>
</protein>
<dbReference type="InterPro" id="IPR005135">
    <property type="entry name" value="Endo/exonuclease/phosphatase"/>
</dbReference>
<sequence>MNQGKLEVVKQEMARVNVDILGISELKWTGMGEFNSDDHYIYYCEQESLRRNRIAIMVNKRVRNSVFGCNLKNDRMISIRFQGKPFNITVIEVYAPTSNAEEVEVEGFYEDLQDLLELTPKNDVLFIIGDWNAKVGSQETPGVTGKFGLGVQNKAGQRLIEFCQENTLVIANTLFQQHKRRLCIWTSPDGQHRNQIDYILCSQRWSSMQSAKTRLGADCGSDHELLIAKFRLKLKKVGKTTRPFRYDLNQIPYDYTVEVTNRFKGLDLIDGVTEELWTEIPDIVQEAVIKIIAMKKCKKAKRLSEEALQIAVKRREVKSKGKKERYTHLNAEFQRIARRDKKAFLSDQRVIHISI</sequence>
<dbReference type="SUPFAM" id="SSF56219">
    <property type="entry name" value="DNase I-like"/>
    <property type="match status" value="1"/>
</dbReference>
<reference evidence="2" key="1">
    <citation type="submission" date="2019-05" db="EMBL/GenBank/DDBJ databases">
        <authorList>
            <person name="Zhang S."/>
            <person name="Liu J."/>
        </authorList>
    </citation>
    <scope>NUCLEOTIDE SEQUENCE [LARGE SCALE GENOMIC DNA]</scope>
</reference>
<dbReference type="Pfam" id="PF03372">
    <property type="entry name" value="Exo_endo_phos"/>
    <property type="match status" value="1"/>
</dbReference>
<proteinExistence type="predicted"/>
<dbReference type="GO" id="GO:0003824">
    <property type="term" value="F:catalytic activity"/>
    <property type="evidence" value="ECO:0007669"/>
    <property type="project" value="InterPro"/>
</dbReference>
<dbReference type="InterPro" id="IPR036691">
    <property type="entry name" value="Endo/exonu/phosph_ase_sf"/>
</dbReference>
<dbReference type="PANTHER" id="PTHR23227">
    <property type="entry name" value="BUCENTAUR RELATED"/>
    <property type="match status" value="1"/>
</dbReference>
<accession>A0A8B9YM81</accession>
<evidence type="ECO:0000313" key="2">
    <source>
        <dbReference type="Ensembl" id="ENSBGRP00000035451.1"/>
    </source>
</evidence>
<organism evidence="2 3">
    <name type="scientific">Bos mutus grunniens</name>
    <name type="common">Wild yak</name>
    <name type="synonym">Bos grunniens</name>
    <dbReference type="NCBI Taxonomy" id="30521"/>
    <lineage>
        <taxon>Eukaryota</taxon>
        <taxon>Metazoa</taxon>
        <taxon>Chordata</taxon>
        <taxon>Craniata</taxon>
        <taxon>Vertebrata</taxon>
        <taxon>Euteleostomi</taxon>
        <taxon>Mammalia</taxon>
        <taxon>Eutheria</taxon>
        <taxon>Laurasiatheria</taxon>
        <taxon>Artiodactyla</taxon>
        <taxon>Ruminantia</taxon>
        <taxon>Pecora</taxon>
        <taxon>Bovidae</taxon>
        <taxon>Bovinae</taxon>
        <taxon>Bos</taxon>
    </lineage>
</organism>
<dbReference type="CDD" id="cd09076">
    <property type="entry name" value="L1-EN"/>
    <property type="match status" value="1"/>
</dbReference>
<reference evidence="2" key="3">
    <citation type="submission" date="2025-09" db="UniProtKB">
        <authorList>
            <consortium name="Ensembl"/>
        </authorList>
    </citation>
    <scope>IDENTIFICATION</scope>
</reference>